<dbReference type="Proteomes" id="UP000054549">
    <property type="component" value="Unassembled WGS sequence"/>
</dbReference>
<dbReference type="Gene3D" id="3.30.420.10">
    <property type="entry name" value="Ribonuclease H-like superfamily/Ribonuclease H"/>
    <property type="match status" value="1"/>
</dbReference>
<dbReference type="HOGENOM" id="CLU_005726_6_1_1"/>
<dbReference type="PANTHER" id="PTHR35871:SF1">
    <property type="entry name" value="CXC1-LIKE CYSTEINE CLUSTER ASSOCIATED WITH KDZ TRANSPOSASES DOMAIN-CONTAINING PROTEIN"/>
    <property type="match status" value="1"/>
</dbReference>
<dbReference type="STRING" id="946122.A0A0C2XKS9"/>
<dbReference type="GO" id="GO:0003676">
    <property type="term" value="F:nucleic acid binding"/>
    <property type="evidence" value="ECO:0007669"/>
    <property type="project" value="InterPro"/>
</dbReference>
<evidence type="ECO:0000313" key="3">
    <source>
        <dbReference type="Proteomes" id="UP000054549"/>
    </source>
</evidence>
<evidence type="ECO:0000256" key="1">
    <source>
        <dbReference type="SAM" id="MobiDB-lite"/>
    </source>
</evidence>
<dbReference type="AlphaFoldDB" id="A0A0C2XKS9"/>
<name>A0A0C2XKS9_AMAMK</name>
<dbReference type="EMBL" id="KN818224">
    <property type="protein sequence ID" value="KIL70111.1"/>
    <property type="molecule type" value="Genomic_DNA"/>
</dbReference>
<proteinExistence type="predicted"/>
<reference evidence="2 3" key="1">
    <citation type="submission" date="2014-04" db="EMBL/GenBank/DDBJ databases">
        <title>Evolutionary Origins and Diversification of the Mycorrhizal Mutualists.</title>
        <authorList>
            <consortium name="DOE Joint Genome Institute"/>
            <consortium name="Mycorrhizal Genomics Consortium"/>
            <person name="Kohler A."/>
            <person name="Kuo A."/>
            <person name="Nagy L.G."/>
            <person name="Floudas D."/>
            <person name="Copeland A."/>
            <person name="Barry K.W."/>
            <person name="Cichocki N."/>
            <person name="Veneault-Fourrey C."/>
            <person name="LaButti K."/>
            <person name="Lindquist E.A."/>
            <person name="Lipzen A."/>
            <person name="Lundell T."/>
            <person name="Morin E."/>
            <person name="Murat C."/>
            <person name="Riley R."/>
            <person name="Ohm R."/>
            <person name="Sun H."/>
            <person name="Tunlid A."/>
            <person name="Henrissat B."/>
            <person name="Grigoriev I.V."/>
            <person name="Hibbett D.S."/>
            <person name="Martin F."/>
        </authorList>
    </citation>
    <scope>NUCLEOTIDE SEQUENCE [LARGE SCALE GENOMIC DNA]</scope>
    <source>
        <strain evidence="2 3">Koide BX008</strain>
    </source>
</reference>
<dbReference type="InterPro" id="IPR036397">
    <property type="entry name" value="RNaseH_sf"/>
</dbReference>
<sequence length="547" mass="63147">MPTDIQGWDVLREQIKKDLRKGSKTLPLSQVNQLLILRNFATLRLKGLKKMAASEEVAQQWHEDKGAYFARKVRALARHYQIFEQLPRECRGGTHKSRTLLADERVKKAASDWLNVQTAGNVTPKRFQEALNATIIPALLINLKNPLSERTAQRWLLKLGWRMTVLRKGVYMDGHERVDVVEYRQKVFLPLMEEYERRMAKYEGPDLKRVPPTLQLGEKEIIPNFQDESCLTVNEYKSRTWLRDDQTILQKKGRGRLIHVSDFINPETGRLLHRKDDGTIIDEARKTIYPGANGDAWWDAPQLLAQVEHAIKVFEKAHPGCVSLFLFDQSSAHASLPPDALKAFEMNKGDGGKQRIQHDTIIPETNPCPEHRGKFQKMTHTDGRPKGLQRVLEERGFDVKKLKAKCSPVCPIENTNCCMARLLSQQDDFKHQESILEVLIRKSGHECIFLPKFHCELNPIEMYWGWVKYRYRETPKNGFADAKLQAIKYLDACPDDVIRRFINRSFRFMSAYRKGLTGKAAAWAVRKQRQHRQVSNSAMMSIEAVLN</sequence>
<organism evidence="2 3">
    <name type="scientific">Amanita muscaria (strain Koide BX008)</name>
    <dbReference type="NCBI Taxonomy" id="946122"/>
    <lineage>
        <taxon>Eukaryota</taxon>
        <taxon>Fungi</taxon>
        <taxon>Dikarya</taxon>
        <taxon>Basidiomycota</taxon>
        <taxon>Agaricomycotina</taxon>
        <taxon>Agaricomycetes</taxon>
        <taxon>Agaricomycetidae</taxon>
        <taxon>Agaricales</taxon>
        <taxon>Pluteineae</taxon>
        <taxon>Amanitaceae</taxon>
        <taxon>Amanita</taxon>
    </lineage>
</organism>
<feature type="non-terminal residue" evidence="2">
    <location>
        <position position="547"/>
    </location>
</feature>
<gene>
    <name evidence="2" type="ORF">M378DRAFT_96383</name>
</gene>
<accession>A0A0C2XKS9</accession>
<keyword evidence="3" id="KW-1185">Reference proteome</keyword>
<dbReference type="OrthoDB" id="6511194at2759"/>
<dbReference type="PANTHER" id="PTHR35871">
    <property type="entry name" value="EXPRESSED PROTEIN"/>
    <property type="match status" value="1"/>
</dbReference>
<feature type="compositionally biased region" description="Basic and acidic residues" evidence="1">
    <location>
        <begin position="369"/>
        <end position="385"/>
    </location>
</feature>
<protein>
    <submittedName>
        <fullName evidence="2">Uncharacterized protein</fullName>
    </submittedName>
</protein>
<dbReference type="InParanoid" id="A0A0C2XKS9"/>
<evidence type="ECO:0000313" key="2">
    <source>
        <dbReference type="EMBL" id="KIL70111.1"/>
    </source>
</evidence>
<feature type="region of interest" description="Disordered" evidence="1">
    <location>
        <begin position="364"/>
        <end position="385"/>
    </location>
</feature>